<keyword evidence="1" id="KW-0812">Transmembrane</keyword>
<feature type="transmembrane region" description="Helical" evidence="1">
    <location>
        <begin position="6"/>
        <end position="25"/>
    </location>
</feature>
<evidence type="ECO:0000313" key="2">
    <source>
        <dbReference type="EMBL" id="AFH20960.1"/>
    </source>
</evidence>
<accession>M1F3H8</accession>
<sequence length="59" mass="6728">MSHRDILDLFFLIVNGFFMFTAVYWPKIYGDGIWSRAVFTTSFIAVLMSFGGLISRGTL</sequence>
<organism evidence="2 3">
    <name type="scientific">Cronobacter phage CR9</name>
    <dbReference type="NCBI Taxonomy" id="1162290"/>
    <lineage>
        <taxon>Viruses</taxon>
        <taxon>Duplodnaviria</taxon>
        <taxon>Heunggongvirae</taxon>
        <taxon>Uroviricota</taxon>
        <taxon>Caudoviricetes</taxon>
        <taxon>Vequintavirinae</taxon>
        <taxon>Certrevirus</taxon>
        <taxon>Certrevirus CR9</taxon>
    </lineage>
</organism>
<dbReference type="Proteomes" id="UP000011829">
    <property type="component" value="Segment"/>
</dbReference>
<keyword evidence="3" id="KW-1185">Reference proteome</keyword>
<dbReference type="OrthoDB" id="37016at10239"/>
<protein>
    <submittedName>
        <fullName evidence="2">Uncharacterized protein</fullName>
    </submittedName>
</protein>
<dbReference type="EMBL" id="JQ691611">
    <property type="protein sequence ID" value="AFH20960.1"/>
    <property type="molecule type" value="Genomic_DNA"/>
</dbReference>
<reference evidence="2 3" key="1">
    <citation type="submission" date="2012-02" db="EMBL/GenBank/DDBJ databases">
        <title>Complete Genome Sequence of Cronobacter sakazakii Bacteriophage CR9.</title>
        <authorList>
            <person name="Shin H."/>
            <person name="Lee J.-H."/>
            <person name="Kim Y."/>
            <person name="Ryu S."/>
        </authorList>
    </citation>
    <scope>NUCLEOTIDE SEQUENCE [LARGE SCALE GENOMIC DNA]</scope>
</reference>
<dbReference type="KEGG" id="vg:18562918"/>
<proteinExistence type="predicted"/>
<dbReference type="RefSeq" id="YP_009015038.1">
    <property type="nucleotide sequence ID" value="NC_023717.1"/>
</dbReference>
<evidence type="ECO:0000313" key="3">
    <source>
        <dbReference type="Proteomes" id="UP000011829"/>
    </source>
</evidence>
<evidence type="ECO:0000256" key="1">
    <source>
        <dbReference type="SAM" id="Phobius"/>
    </source>
</evidence>
<keyword evidence="1" id="KW-1133">Transmembrane helix</keyword>
<name>M1F3H8_9CAUD</name>
<dbReference type="GeneID" id="18562918"/>
<feature type="transmembrane region" description="Helical" evidence="1">
    <location>
        <begin position="37"/>
        <end position="55"/>
    </location>
</feature>
<gene>
    <name evidence="2" type="ORF">CR9_076</name>
</gene>
<keyword evidence="1" id="KW-0472">Membrane</keyword>